<protein>
    <submittedName>
        <fullName evidence="1">Uncharacterized protein</fullName>
    </submittedName>
</protein>
<evidence type="ECO:0000313" key="1">
    <source>
        <dbReference type="EMBL" id="MBM7715419.1"/>
    </source>
</evidence>
<proteinExistence type="predicted"/>
<evidence type="ECO:0000313" key="2">
    <source>
        <dbReference type="Proteomes" id="UP000823485"/>
    </source>
</evidence>
<organism evidence="1 2">
    <name type="scientific">Siminovitchia thermophila</name>
    <dbReference type="NCBI Taxonomy" id="1245522"/>
    <lineage>
        <taxon>Bacteria</taxon>
        <taxon>Bacillati</taxon>
        <taxon>Bacillota</taxon>
        <taxon>Bacilli</taxon>
        <taxon>Bacillales</taxon>
        <taxon>Bacillaceae</taxon>
        <taxon>Siminovitchia</taxon>
    </lineage>
</organism>
<name>A0ABS2R8E6_9BACI</name>
<gene>
    <name evidence="1" type="ORF">JOC94_002406</name>
</gene>
<sequence>MKKKRFLAMEKPLQKNGIQMSLDFILIGRFAISYGKTRK</sequence>
<reference evidence="1 2" key="1">
    <citation type="submission" date="2021-01" db="EMBL/GenBank/DDBJ databases">
        <title>Genomic Encyclopedia of Type Strains, Phase IV (KMG-IV): sequencing the most valuable type-strain genomes for metagenomic binning, comparative biology and taxonomic classification.</title>
        <authorList>
            <person name="Goeker M."/>
        </authorList>
    </citation>
    <scope>NUCLEOTIDE SEQUENCE [LARGE SCALE GENOMIC DNA]</scope>
    <source>
        <strain evidence="1 2">DSM 105453</strain>
    </source>
</reference>
<accession>A0ABS2R8E6</accession>
<keyword evidence="2" id="KW-1185">Reference proteome</keyword>
<dbReference type="EMBL" id="JAFBFH010000014">
    <property type="protein sequence ID" value="MBM7715419.1"/>
    <property type="molecule type" value="Genomic_DNA"/>
</dbReference>
<dbReference type="Proteomes" id="UP000823485">
    <property type="component" value="Unassembled WGS sequence"/>
</dbReference>
<comment type="caution">
    <text evidence="1">The sequence shown here is derived from an EMBL/GenBank/DDBJ whole genome shotgun (WGS) entry which is preliminary data.</text>
</comment>